<name>A0A4P7D078_9BURK</name>
<gene>
    <name evidence="1" type="ORF">E1956_33635</name>
</gene>
<evidence type="ECO:0000313" key="1">
    <source>
        <dbReference type="EMBL" id="QBR02061.1"/>
    </source>
</evidence>
<reference evidence="1 2" key="1">
    <citation type="submission" date="2019-03" db="EMBL/GenBank/DDBJ databases">
        <title>Paraburkholderia sp. 7MH5, isolated from subtropical forest soil.</title>
        <authorList>
            <person name="Gao Z.-H."/>
            <person name="Qiu L.-H."/>
        </authorList>
    </citation>
    <scope>NUCLEOTIDE SEQUENCE [LARGE SCALE GENOMIC DNA]</scope>
    <source>
        <strain evidence="1 2">7MH5</strain>
    </source>
</reference>
<dbReference type="Proteomes" id="UP000295727">
    <property type="component" value="Chromosome 3"/>
</dbReference>
<accession>A0A4P7D078</accession>
<proteinExistence type="predicted"/>
<organism evidence="1 2">
    <name type="scientific">Paraburkholderia pallida</name>
    <dbReference type="NCBI Taxonomy" id="2547399"/>
    <lineage>
        <taxon>Bacteria</taxon>
        <taxon>Pseudomonadati</taxon>
        <taxon>Pseudomonadota</taxon>
        <taxon>Betaproteobacteria</taxon>
        <taxon>Burkholderiales</taxon>
        <taxon>Burkholderiaceae</taxon>
        <taxon>Paraburkholderia</taxon>
    </lineage>
</organism>
<keyword evidence="2" id="KW-1185">Reference proteome</keyword>
<dbReference type="OrthoDB" id="9920712at2"/>
<evidence type="ECO:0000313" key="2">
    <source>
        <dbReference type="Proteomes" id="UP000295727"/>
    </source>
</evidence>
<dbReference type="KEGG" id="ppai:E1956_33635"/>
<dbReference type="EMBL" id="CP038150">
    <property type="protein sequence ID" value="QBR02061.1"/>
    <property type="molecule type" value="Genomic_DNA"/>
</dbReference>
<protein>
    <submittedName>
        <fullName evidence="1">Uncharacterized protein</fullName>
    </submittedName>
</protein>
<sequence length="67" mass="7931">MLIIDVVVKYEQCADSMHCYGVRNIVKRMYRLISRLLCPRPDRLNKALIPAMDADRQLEQRNAIERK</sequence>
<dbReference type="RefSeq" id="WP_134757324.1">
    <property type="nucleotide sequence ID" value="NZ_CP038150.1"/>
</dbReference>
<dbReference type="AlphaFoldDB" id="A0A4P7D078"/>